<dbReference type="OrthoDB" id="541375at2759"/>
<accession>A0A316YJ99</accession>
<dbReference type="GO" id="GO:0005634">
    <property type="term" value="C:nucleus"/>
    <property type="evidence" value="ECO:0007669"/>
    <property type="project" value="TreeGrafter"/>
</dbReference>
<comment type="catalytic activity">
    <reaction evidence="1">
        <text>beta-D-fructose 1-phosphate + H2O = D-fructose + phosphate</text>
        <dbReference type="Rhea" id="RHEA:35603"/>
        <dbReference type="ChEBI" id="CHEBI:15377"/>
        <dbReference type="ChEBI" id="CHEBI:37721"/>
        <dbReference type="ChEBI" id="CHEBI:43474"/>
        <dbReference type="ChEBI" id="CHEBI:138881"/>
    </reaction>
</comment>
<feature type="compositionally biased region" description="Basic and acidic residues" evidence="9">
    <location>
        <begin position="355"/>
        <end position="365"/>
    </location>
</feature>
<evidence type="ECO:0000256" key="5">
    <source>
        <dbReference type="ARBA" id="ARBA00022723"/>
    </source>
</evidence>
<keyword evidence="12" id="KW-1185">Reference proteome</keyword>
<dbReference type="PANTHER" id="PTHR12260">
    <property type="entry name" value="DAMAGE-CONTROL PHOSPHATASE ARMT1"/>
    <property type="match status" value="1"/>
</dbReference>
<evidence type="ECO:0000259" key="10">
    <source>
        <dbReference type="Pfam" id="PF01937"/>
    </source>
</evidence>
<dbReference type="InterPro" id="IPR039763">
    <property type="entry name" value="ARMT1"/>
</dbReference>
<dbReference type="GO" id="GO:0016791">
    <property type="term" value="F:phosphatase activity"/>
    <property type="evidence" value="ECO:0007669"/>
    <property type="project" value="TreeGrafter"/>
</dbReference>
<evidence type="ECO:0000256" key="3">
    <source>
        <dbReference type="ARBA" id="ARBA00001967"/>
    </source>
</evidence>
<evidence type="ECO:0000256" key="8">
    <source>
        <dbReference type="ARBA" id="ARBA00048809"/>
    </source>
</evidence>
<name>A0A316YJ99_9BASI</name>
<protein>
    <submittedName>
        <fullName evidence="11">DUF89-domain-containing protein</fullName>
    </submittedName>
</protein>
<dbReference type="GO" id="GO:0046872">
    <property type="term" value="F:metal ion binding"/>
    <property type="evidence" value="ECO:0007669"/>
    <property type="project" value="UniProtKB-KW"/>
</dbReference>
<evidence type="ECO:0000313" key="12">
    <source>
        <dbReference type="Proteomes" id="UP000245768"/>
    </source>
</evidence>
<dbReference type="InParanoid" id="A0A316YJ99"/>
<evidence type="ECO:0000256" key="1">
    <source>
        <dbReference type="ARBA" id="ARBA00001326"/>
    </source>
</evidence>
<feature type="compositionally biased region" description="Basic and acidic residues" evidence="9">
    <location>
        <begin position="397"/>
        <end position="414"/>
    </location>
</feature>
<dbReference type="Pfam" id="PF01937">
    <property type="entry name" value="ARMT1-like_dom"/>
    <property type="match status" value="2"/>
</dbReference>
<dbReference type="SUPFAM" id="SSF111321">
    <property type="entry name" value="AF1104-like"/>
    <property type="match status" value="2"/>
</dbReference>
<dbReference type="InterPro" id="IPR036075">
    <property type="entry name" value="ARMT-1-like_metal-bd_sf"/>
</dbReference>
<comment type="similarity">
    <text evidence="4">Belongs to the damage-control phosphatase family. Sugar phosphate phosphatase III subfamily.</text>
</comment>
<feature type="region of interest" description="Disordered" evidence="9">
    <location>
        <begin position="467"/>
        <end position="493"/>
    </location>
</feature>
<dbReference type="Gene3D" id="1.20.930.60">
    <property type="match status" value="1"/>
</dbReference>
<dbReference type="GeneID" id="37043998"/>
<dbReference type="Gene3D" id="3.40.50.10880">
    <property type="entry name" value="Uncharacterised protein PF01937, DUF89, domain 3"/>
    <property type="match status" value="1"/>
</dbReference>
<comment type="cofactor">
    <cofactor evidence="3">
        <name>Ni(2+)</name>
        <dbReference type="ChEBI" id="CHEBI:49786"/>
    </cofactor>
</comment>
<evidence type="ECO:0000256" key="2">
    <source>
        <dbReference type="ARBA" id="ARBA00001936"/>
    </source>
</evidence>
<feature type="domain" description="Damage-control phosphatase ARMT1-like metal-binding" evidence="10">
    <location>
        <begin position="530"/>
        <end position="614"/>
    </location>
</feature>
<dbReference type="STRING" id="215250.A0A316YJ99"/>
<keyword evidence="6" id="KW-0378">Hydrolase</keyword>
<dbReference type="InterPro" id="IPR002791">
    <property type="entry name" value="ARMT1-like_metal-bd"/>
</dbReference>
<dbReference type="EMBL" id="KZ819637">
    <property type="protein sequence ID" value="PWN89289.1"/>
    <property type="molecule type" value="Genomic_DNA"/>
</dbReference>
<dbReference type="PANTHER" id="PTHR12260:SF6">
    <property type="entry name" value="DAMAGE-CONTROL PHOSPHATASE ARMT1"/>
    <property type="match status" value="1"/>
</dbReference>
<dbReference type="AlphaFoldDB" id="A0A316YJ99"/>
<keyword evidence="5" id="KW-0479">Metal-binding</keyword>
<keyword evidence="7" id="KW-0464">Manganese</keyword>
<comment type="cofactor">
    <cofactor evidence="2">
        <name>Mn(2+)</name>
        <dbReference type="ChEBI" id="CHEBI:29035"/>
    </cofactor>
</comment>
<evidence type="ECO:0000313" key="11">
    <source>
        <dbReference type="EMBL" id="PWN89289.1"/>
    </source>
</evidence>
<sequence>MSSHPSEWTPPVAPWSPLDKSSFAFESVSKRWPTILASSIDGLYQASYALSYSSNQSAVQPKIDEAKSIIERLSGLKHDMGRDKPLVPIGEDGGDSTAMYDEVVQSEKYTWFTAPWLFCECYLYRLLRSFFARSTHWTTYDPFSSQKLAAFRSSAAAIHSLSNAVEDLVKKAEVSQQQGGQDNDEALGLVFRELVQTSLWGNATDLSLLTHLSHADIQDLQKGGLGAEAQAKRQHFILSGLGAIEKAWKVILEGSSSSEKRVDIILDNSGFELFTDLLLADWLLATGKVHQVVFHPKDMPWFVSDVTPADFAFTISALQSPNFFEKVSAIDGAKQQGQPREASRSVSRQRAMQADPRHFEGDLRSMDPAGSRRLQMSESDRRGRELSPAPAGSRSLKMREGSLDERAEAGRAQESEEAQTSLRGRPLANTPKGSRDLALDPSYFLSARSRTVSPSRSFIVDSSASFSSLGAGSTNPVGEEAARGRSLASHDSTPTQRLALRWSKHIETGRFKLSMPFDLPLGGSPNTSGGSNFWTSFHNYPSLPLAAPDLFTSLEKASLVISKGDLNYRKWTSDAQWPFSTPFHEVLGPVDGKLNLLVLRTNKADVCVGVPKERLAKLDEEDPNWRTNGKFAVMEFVKRT</sequence>
<evidence type="ECO:0000256" key="9">
    <source>
        <dbReference type="SAM" id="MobiDB-lite"/>
    </source>
</evidence>
<dbReference type="GO" id="GO:0006974">
    <property type="term" value="P:DNA damage response"/>
    <property type="evidence" value="ECO:0007669"/>
    <property type="project" value="TreeGrafter"/>
</dbReference>
<evidence type="ECO:0000256" key="4">
    <source>
        <dbReference type="ARBA" id="ARBA00009519"/>
    </source>
</evidence>
<evidence type="ECO:0000256" key="7">
    <source>
        <dbReference type="ARBA" id="ARBA00023211"/>
    </source>
</evidence>
<feature type="region of interest" description="Disordered" evidence="9">
    <location>
        <begin position="331"/>
        <end position="438"/>
    </location>
</feature>
<dbReference type="Proteomes" id="UP000245768">
    <property type="component" value="Unassembled WGS sequence"/>
</dbReference>
<comment type="catalytic activity">
    <reaction evidence="8">
        <text>beta-D-fructose 6-phosphate = dihydroxyacetone + D-glyceraldehyde 3-phosphate</text>
        <dbReference type="Rhea" id="RHEA:28002"/>
        <dbReference type="ChEBI" id="CHEBI:16016"/>
        <dbReference type="ChEBI" id="CHEBI:57634"/>
        <dbReference type="ChEBI" id="CHEBI:59776"/>
    </reaction>
</comment>
<proteinExistence type="inferred from homology"/>
<dbReference type="RefSeq" id="XP_025376487.1">
    <property type="nucleotide sequence ID" value="XM_025522082.1"/>
</dbReference>
<reference evidence="11 12" key="1">
    <citation type="journal article" date="2018" name="Mol. Biol. Evol.">
        <title>Broad Genomic Sampling Reveals a Smut Pathogenic Ancestry of the Fungal Clade Ustilaginomycotina.</title>
        <authorList>
            <person name="Kijpornyongpan T."/>
            <person name="Mondo S.J."/>
            <person name="Barry K."/>
            <person name="Sandor L."/>
            <person name="Lee J."/>
            <person name="Lipzen A."/>
            <person name="Pangilinan J."/>
            <person name="LaButti K."/>
            <person name="Hainaut M."/>
            <person name="Henrissat B."/>
            <person name="Grigoriev I.V."/>
            <person name="Spatafora J.W."/>
            <person name="Aime M.C."/>
        </authorList>
    </citation>
    <scope>NUCLEOTIDE SEQUENCE [LARGE SCALE GENOMIC DNA]</scope>
    <source>
        <strain evidence="11 12">MCA 4198</strain>
    </source>
</reference>
<organism evidence="11 12">
    <name type="scientific">Acaromyces ingoldii</name>
    <dbReference type="NCBI Taxonomy" id="215250"/>
    <lineage>
        <taxon>Eukaryota</taxon>
        <taxon>Fungi</taxon>
        <taxon>Dikarya</taxon>
        <taxon>Basidiomycota</taxon>
        <taxon>Ustilaginomycotina</taxon>
        <taxon>Exobasidiomycetes</taxon>
        <taxon>Exobasidiales</taxon>
        <taxon>Cryptobasidiaceae</taxon>
        <taxon>Acaromyces</taxon>
    </lineage>
</organism>
<evidence type="ECO:0000256" key="6">
    <source>
        <dbReference type="ARBA" id="ARBA00022801"/>
    </source>
</evidence>
<gene>
    <name evidence="11" type="ORF">FA10DRAFT_267863</name>
</gene>
<feature type="domain" description="Damage-control phosphatase ARMT1-like metal-binding" evidence="10">
    <location>
        <begin position="28"/>
        <end position="326"/>
    </location>
</feature>